<protein>
    <submittedName>
        <fullName evidence="2">Uncharacterized protein</fullName>
    </submittedName>
</protein>
<evidence type="ECO:0000313" key="3">
    <source>
        <dbReference type="Proteomes" id="UP001187346"/>
    </source>
</evidence>
<accession>A0ABU4FL03</accession>
<name>A0ABU4FL03_9ACTN</name>
<dbReference type="RefSeq" id="WP_317774129.1">
    <property type="nucleotide sequence ID" value="NZ_JAWMAJ010000137.1"/>
</dbReference>
<organism evidence="2 3">
    <name type="scientific">Streptomyces prunicolor</name>
    <dbReference type="NCBI Taxonomy" id="67348"/>
    <lineage>
        <taxon>Bacteria</taxon>
        <taxon>Bacillati</taxon>
        <taxon>Actinomycetota</taxon>
        <taxon>Actinomycetes</taxon>
        <taxon>Kitasatosporales</taxon>
        <taxon>Streptomycetaceae</taxon>
        <taxon>Streptomyces</taxon>
    </lineage>
</organism>
<sequence>MRVRMKVTISGTRDGETWPERGGSVDLPDDEAEQMVAAGLAEEHDGDEAEGQAEENAGNPAKPETATPRRKGPMTKPPAEK</sequence>
<feature type="compositionally biased region" description="Acidic residues" evidence="1">
    <location>
        <begin position="44"/>
        <end position="53"/>
    </location>
</feature>
<dbReference type="Proteomes" id="UP001187346">
    <property type="component" value="Unassembled WGS sequence"/>
</dbReference>
<proteinExistence type="predicted"/>
<evidence type="ECO:0000256" key="1">
    <source>
        <dbReference type="SAM" id="MobiDB-lite"/>
    </source>
</evidence>
<reference evidence="2 3" key="1">
    <citation type="submission" date="2023-10" db="EMBL/GenBank/DDBJ databases">
        <title>Characterization of rhizosphere-enriched actinobacteria from wheat plants lab-grown on chernevaya soil.</title>
        <authorList>
            <person name="Tikhonova E.N."/>
            <person name="Konopkin A."/>
            <person name="Kravchenko I.K."/>
        </authorList>
    </citation>
    <scope>NUCLEOTIDE SEQUENCE [LARGE SCALE GENOMIC DNA]</scope>
    <source>
        <strain evidence="2 3">RR29</strain>
    </source>
</reference>
<gene>
    <name evidence="2" type="ORF">R5A26_32185</name>
</gene>
<evidence type="ECO:0000313" key="2">
    <source>
        <dbReference type="EMBL" id="MDV7220611.1"/>
    </source>
</evidence>
<dbReference type="EMBL" id="JAWMAJ010000137">
    <property type="protein sequence ID" value="MDV7220611.1"/>
    <property type="molecule type" value="Genomic_DNA"/>
</dbReference>
<keyword evidence="3" id="KW-1185">Reference proteome</keyword>
<comment type="caution">
    <text evidence="2">The sequence shown here is derived from an EMBL/GenBank/DDBJ whole genome shotgun (WGS) entry which is preliminary data.</text>
</comment>
<feature type="region of interest" description="Disordered" evidence="1">
    <location>
        <begin position="1"/>
        <end position="81"/>
    </location>
</feature>